<keyword evidence="3 12" id="KW-1134">Transmembrane beta strand</keyword>
<keyword evidence="11 12" id="KW-0998">Cell outer membrane</keyword>
<dbReference type="InterPro" id="IPR010917">
    <property type="entry name" value="TonB_rcpt_CS"/>
</dbReference>
<comment type="caution">
    <text evidence="18">The sequence shown here is derived from an EMBL/GenBank/DDBJ whole genome shotgun (WGS) entry which is preliminary data.</text>
</comment>
<dbReference type="SUPFAM" id="SSF56935">
    <property type="entry name" value="Porins"/>
    <property type="match status" value="1"/>
</dbReference>
<dbReference type="InterPro" id="IPR000531">
    <property type="entry name" value="Beta-barrel_TonB"/>
</dbReference>
<feature type="signal peptide" evidence="15">
    <location>
        <begin position="1"/>
        <end position="23"/>
    </location>
</feature>
<feature type="domain" description="TonB-dependent receptor-like beta-barrel" evidence="16">
    <location>
        <begin position="356"/>
        <end position="755"/>
    </location>
</feature>
<feature type="short sequence motif" description="TonB C-terminal box" evidence="13">
    <location>
        <begin position="768"/>
        <end position="785"/>
    </location>
</feature>
<feature type="domain" description="TonB-dependent receptor plug" evidence="17">
    <location>
        <begin position="67"/>
        <end position="166"/>
    </location>
</feature>
<dbReference type="EMBL" id="AHTH01000004">
    <property type="protein sequence ID" value="EHR42512.1"/>
    <property type="molecule type" value="Genomic_DNA"/>
</dbReference>
<dbReference type="PROSITE" id="PS52016">
    <property type="entry name" value="TONB_DEPENDENT_REC_3"/>
    <property type="match status" value="1"/>
</dbReference>
<dbReference type="InterPro" id="IPR039426">
    <property type="entry name" value="TonB-dep_rcpt-like"/>
</dbReference>
<gene>
    <name evidence="18" type="ORF">AJE_01484</name>
</gene>
<organism evidence="18 19">
    <name type="scientific">Alishewanella jeotgali KCTC 22429</name>
    <dbReference type="NCBI Taxonomy" id="1129374"/>
    <lineage>
        <taxon>Bacteria</taxon>
        <taxon>Pseudomonadati</taxon>
        <taxon>Pseudomonadota</taxon>
        <taxon>Gammaproteobacteria</taxon>
        <taxon>Alteromonadales</taxon>
        <taxon>Alteromonadaceae</taxon>
        <taxon>Alishewanella</taxon>
    </lineage>
</organism>
<dbReference type="PATRIC" id="fig|1129374.4.peg.298"/>
<keyword evidence="2 12" id="KW-0813">Transport</keyword>
<evidence type="ECO:0000313" key="18">
    <source>
        <dbReference type="EMBL" id="EHR42512.1"/>
    </source>
</evidence>
<dbReference type="Pfam" id="PF00593">
    <property type="entry name" value="TonB_dep_Rec_b-barrel"/>
    <property type="match status" value="1"/>
</dbReference>
<evidence type="ECO:0000259" key="16">
    <source>
        <dbReference type="Pfam" id="PF00593"/>
    </source>
</evidence>
<dbReference type="Gene3D" id="2.170.130.10">
    <property type="entry name" value="TonB-dependent receptor, plug domain"/>
    <property type="match status" value="1"/>
</dbReference>
<dbReference type="Gene3D" id="2.40.170.20">
    <property type="entry name" value="TonB-dependent receptor, beta-barrel domain"/>
    <property type="match status" value="1"/>
</dbReference>
<keyword evidence="7" id="KW-0408">Iron</keyword>
<comment type="subcellular location">
    <subcellularLocation>
        <location evidence="1 12">Cell outer membrane</location>
        <topology evidence="1 12">Multi-pass membrane protein</topology>
    </subcellularLocation>
</comment>
<evidence type="ECO:0000256" key="12">
    <source>
        <dbReference type="PROSITE-ProRule" id="PRU01360"/>
    </source>
</evidence>
<evidence type="ECO:0000256" key="9">
    <source>
        <dbReference type="ARBA" id="ARBA00023077"/>
    </source>
</evidence>
<dbReference type="PANTHER" id="PTHR32552">
    <property type="entry name" value="FERRICHROME IRON RECEPTOR-RELATED"/>
    <property type="match status" value="1"/>
</dbReference>
<evidence type="ECO:0000256" key="4">
    <source>
        <dbReference type="ARBA" id="ARBA00022496"/>
    </source>
</evidence>
<evidence type="ECO:0000256" key="1">
    <source>
        <dbReference type="ARBA" id="ARBA00004571"/>
    </source>
</evidence>
<dbReference type="STRING" id="1129374.AJE_01484"/>
<evidence type="ECO:0000256" key="10">
    <source>
        <dbReference type="ARBA" id="ARBA00023136"/>
    </source>
</evidence>
<evidence type="ECO:0000256" key="5">
    <source>
        <dbReference type="ARBA" id="ARBA00022692"/>
    </source>
</evidence>
<comment type="similarity">
    <text evidence="12 14">Belongs to the TonB-dependent receptor family.</text>
</comment>
<evidence type="ECO:0000256" key="3">
    <source>
        <dbReference type="ARBA" id="ARBA00022452"/>
    </source>
</evidence>
<evidence type="ECO:0000256" key="14">
    <source>
        <dbReference type="RuleBase" id="RU003357"/>
    </source>
</evidence>
<protein>
    <submittedName>
        <fullName evidence="18">TonB-dependent receptor</fullName>
    </submittedName>
</protein>
<evidence type="ECO:0000256" key="6">
    <source>
        <dbReference type="ARBA" id="ARBA00022729"/>
    </source>
</evidence>
<name>H3ZAF8_9ALTE</name>
<dbReference type="AlphaFoldDB" id="H3ZAF8"/>
<evidence type="ECO:0000256" key="8">
    <source>
        <dbReference type="ARBA" id="ARBA00023065"/>
    </source>
</evidence>
<keyword evidence="18" id="KW-0675">Receptor</keyword>
<reference evidence="18 19" key="1">
    <citation type="journal article" date="2012" name="J. Bacteriol.">
        <title>Genome Sequence of Extracellular-Protease-Producing Alishewanella jeotgali Isolated from Traditional Korean Fermented Seafood.</title>
        <authorList>
            <person name="Jung J."/>
            <person name="Chun J."/>
            <person name="Park W."/>
        </authorList>
    </citation>
    <scope>NUCLEOTIDE SEQUENCE [LARGE SCALE GENOMIC DNA]</scope>
    <source>
        <strain evidence="18 19">KCTC 22429</strain>
    </source>
</reference>
<dbReference type="InterPro" id="IPR036942">
    <property type="entry name" value="Beta-barrel_TonB_sf"/>
</dbReference>
<keyword evidence="8" id="KW-0406">Ion transport</keyword>
<evidence type="ECO:0000256" key="15">
    <source>
        <dbReference type="SAM" id="SignalP"/>
    </source>
</evidence>
<accession>H3ZAF8</accession>
<evidence type="ECO:0000313" key="19">
    <source>
        <dbReference type="Proteomes" id="UP000012046"/>
    </source>
</evidence>
<dbReference type="Proteomes" id="UP000012046">
    <property type="component" value="Unassembled WGS sequence"/>
</dbReference>
<evidence type="ECO:0000256" key="2">
    <source>
        <dbReference type="ARBA" id="ARBA00022448"/>
    </source>
</evidence>
<dbReference type="GO" id="GO:0009279">
    <property type="term" value="C:cell outer membrane"/>
    <property type="evidence" value="ECO:0007669"/>
    <property type="project" value="UniProtKB-SubCell"/>
</dbReference>
<evidence type="ECO:0000256" key="11">
    <source>
        <dbReference type="ARBA" id="ARBA00023237"/>
    </source>
</evidence>
<sequence length="785" mass="86548">MRHFNVNLLTLAVISALSFQALADQTTTQAASQDAGLADEKAVEVISVLGKRVSYANNTTDENMKLLQAPIGNVMDLINNLPGINVGQGDAFGSDDYTTTISMRGFVIDRADQQLGITIDGIPNGGSAYAGGSKANRYLDVENTRLVEVGQGSADIASASLDALGGTLNFVSDNPQTEAGARFAYTSGSHNARRYFARYDTGQIGNTTAYFSVSDSFNNRWMGTGSNGHADRLHLELKTVTELDKARITTRLSYDDAHEDNYQPVSLAHFKRTPRWDGLTTVWTGDPEIDQNFAEAWSTLRENTLFYVKTEWYLSDNLELDITPYLHLQNGRGDWLPPFQVYATDANGNRLNKGAGVRRQNYTHVTAAGIPILDGNNNQPGAKRVSSYRHTHYDKTRYGTTANLTWDLDNHRLRSGVWLESQQRNQTRDWHDVVDPRVSYEFNAQPYWVHFDDDYKHNVAKFYLQDQITLGDLQLTLGVQKYLVDISRTDNLNGKGKDKIDSNSSVLPSAGVVYALNNNLELFAGYSKNFKAIADSILEGKAAAELQNLKPETATNMDLGIRYFGQQFSFSTAIYNVKFNDRVVLLRYATAADGTPNYLAAGDGNFDNVGGVNARGMESSLDWRLSQNLSLTSSLTLNRAEYSQDVLASKTTPAGAPVLVRDYRKGDKLAGIPEKMLSLALNYHDGNYRAGVSAKYVDSYFGAAKHTFASDGSEVWNRDKLPTHTLLNAYLGYEKALDNSSFFSGVDLAFVINNLTDKDYITGGSEGAYLIGAGRTASFTVSLNF</sequence>
<keyword evidence="9 14" id="KW-0798">TonB box</keyword>
<keyword evidence="10 12" id="KW-0472">Membrane</keyword>
<dbReference type="eggNOG" id="COG4774">
    <property type="taxonomic scope" value="Bacteria"/>
</dbReference>
<dbReference type="Pfam" id="PF07715">
    <property type="entry name" value="Plug"/>
    <property type="match status" value="1"/>
</dbReference>
<dbReference type="GO" id="GO:0015344">
    <property type="term" value="F:siderophore uptake transmembrane transporter activity"/>
    <property type="evidence" value="ECO:0007669"/>
    <property type="project" value="TreeGrafter"/>
</dbReference>
<feature type="chain" id="PRO_5003591610" evidence="15">
    <location>
        <begin position="24"/>
        <end position="785"/>
    </location>
</feature>
<evidence type="ECO:0000259" key="17">
    <source>
        <dbReference type="Pfam" id="PF07715"/>
    </source>
</evidence>
<keyword evidence="19" id="KW-1185">Reference proteome</keyword>
<dbReference type="PANTHER" id="PTHR32552:SF89">
    <property type="entry name" value="CATECHOLATE SIDEROPHORE RECEPTOR FIU"/>
    <property type="match status" value="1"/>
</dbReference>
<dbReference type="InterPro" id="IPR037066">
    <property type="entry name" value="Plug_dom_sf"/>
</dbReference>
<dbReference type="InterPro" id="IPR012910">
    <property type="entry name" value="Plug_dom"/>
</dbReference>
<dbReference type="RefSeq" id="WP_008949348.1">
    <property type="nucleotide sequence ID" value="NZ_AHTH01000004.1"/>
</dbReference>
<keyword evidence="4" id="KW-0410">Iron transport</keyword>
<evidence type="ECO:0000256" key="13">
    <source>
        <dbReference type="PROSITE-ProRule" id="PRU10144"/>
    </source>
</evidence>
<keyword evidence="6 15" id="KW-0732">Signal</keyword>
<evidence type="ECO:0000256" key="7">
    <source>
        <dbReference type="ARBA" id="ARBA00023004"/>
    </source>
</evidence>
<keyword evidence="5 12" id="KW-0812">Transmembrane</keyword>
<proteinExistence type="inferred from homology"/>
<dbReference type="PROSITE" id="PS01156">
    <property type="entry name" value="TONB_DEPENDENT_REC_2"/>
    <property type="match status" value="1"/>
</dbReference>